<protein>
    <submittedName>
        <fullName evidence="2">Uncharacterized protein</fullName>
    </submittedName>
</protein>
<name>A0A5J5IPE1_9MICO</name>
<evidence type="ECO:0000256" key="1">
    <source>
        <dbReference type="SAM" id="Phobius"/>
    </source>
</evidence>
<evidence type="ECO:0000313" key="3">
    <source>
        <dbReference type="Proteomes" id="UP000327039"/>
    </source>
</evidence>
<dbReference type="Proteomes" id="UP000327039">
    <property type="component" value="Unassembled WGS sequence"/>
</dbReference>
<feature type="transmembrane region" description="Helical" evidence="1">
    <location>
        <begin position="50"/>
        <end position="69"/>
    </location>
</feature>
<dbReference type="AlphaFoldDB" id="A0A5J5IPE1"/>
<keyword evidence="1" id="KW-0472">Membrane</keyword>
<dbReference type="RefSeq" id="WP_150420225.1">
    <property type="nucleotide sequence ID" value="NZ_VYRZ01000003.1"/>
</dbReference>
<keyword evidence="1" id="KW-1133">Transmembrane helix</keyword>
<gene>
    <name evidence="2" type="ORF">F6B42_13705</name>
</gene>
<reference evidence="3" key="1">
    <citation type="submission" date="2019-09" db="EMBL/GenBank/DDBJ databases">
        <title>Mumia zhuanghuii sp. nov. isolated from the intestinal contents of plateau pika (Ochotona curzoniae) in the Qinghai-Tibet plateau of China.</title>
        <authorList>
            <person name="Tian Z."/>
        </authorList>
    </citation>
    <scope>NUCLEOTIDE SEQUENCE [LARGE SCALE GENOMIC DNA]</scope>
    <source>
        <strain evidence="3">DSM 25564</strain>
    </source>
</reference>
<evidence type="ECO:0000313" key="2">
    <source>
        <dbReference type="EMBL" id="KAA9085503.1"/>
    </source>
</evidence>
<proteinExistence type="predicted"/>
<organism evidence="2 3">
    <name type="scientific">Microbacterium radiodurans</name>
    <dbReference type="NCBI Taxonomy" id="661398"/>
    <lineage>
        <taxon>Bacteria</taxon>
        <taxon>Bacillati</taxon>
        <taxon>Actinomycetota</taxon>
        <taxon>Actinomycetes</taxon>
        <taxon>Micrococcales</taxon>
        <taxon>Microbacteriaceae</taxon>
        <taxon>Microbacterium</taxon>
    </lineage>
</organism>
<dbReference type="EMBL" id="VYRZ01000003">
    <property type="protein sequence ID" value="KAA9085503.1"/>
    <property type="molecule type" value="Genomic_DNA"/>
</dbReference>
<keyword evidence="1" id="KW-0812">Transmembrane</keyword>
<accession>A0A5J5IPE1</accession>
<sequence length="85" mass="8617">MSPDLKAAASRVVARLSIDREKLVGALFIALGSVGVAIAVFVLAMSASAALPALIGLGVGAVLIVHGILRRNAAERADAALRTLE</sequence>
<keyword evidence="3" id="KW-1185">Reference proteome</keyword>
<feature type="transmembrane region" description="Helical" evidence="1">
    <location>
        <begin position="23"/>
        <end position="44"/>
    </location>
</feature>
<comment type="caution">
    <text evidence="2">The sequence shown here is derived from an EMBL/GenBank/DDBJ whole genome shotgun (WGS) entry which is preliminary data.</text>
</comment>